<keyword evidence="2" id="KW-1185">Reference proteome</keyword>
<dbReference type="EMBL" id="FLQX01000153">
    <property type="protein sequence ID" value="SBT09600.1"/>
    <property type="molecule type" value="Genomic_DNA"/>
</dbReference>
<evidence type="ECO:0000313" key="1">
    <source>
        <dbReference type="EMBL" id="SBT09600.1"/>
    </source>
</evidence>
<dbReference type="STRING" id="1860102.ACCAA_730002"/>
<reference evidence="1 2" key="1">
    <citation type="submission" date="2016-06" db="EMBL/GenBank/DDBJ databases">
        <authorList>
            <person name="Kjaerup R.B."/>
            <person name="Dalgaard T.S."/>
            <person name="Juul-Madsen H.R."/>
        </authorList>
    </citation>
    <scope>NUCLEOTIDE SEQUENCE [LARGE SCALE GENOMIC DNA]</scope>
    <source>
        <strain evidence="1">3</strain>
    </source>
</reference>
<proteinExistence type="predicted"/>
<organism evidence="1 2">
    <name type="scientific">Candidatus Accumulibacter aalborgensis</name>
    <dbReference type="NCBI Taxonomy" id="1860102"/>
    <lineage>
        <taxon>Bacteria</taxon>
        <taxon>Pseudomonadati</taxon>
        <taxon>Pseudomonadota</taxon>
        <taxon>Betaproteobacteria</taxon>
        <taxon>Candidatus Accumulibacter</taxon>
    </lineage>
</organism>
<dbReference type="Proteomes" id="UP000199169">
    <property type="component" value="Unassembled WGS sequence"/>
</dbReference>
<accession>A0A1A8XXA8</accession>
<name>A0A1A8XXA8_9PROT</name>
<gene>
    <name evidence="1" type="ORF">ACCAA_730002</name>
</gene>
<dbReference type="AlphaFoldDB" id="A0A1A8XXA8"/>
<protein>
    <submittedName>
        <fullName evidence="1">Uncharacterized protein</fullName>
    </submittedName>
</protein>
<evidence type="ECO:0000313" key="2">
    <source>
        <dbReference type="Proteomes" id="UP000199169"/>
    </source>
</evidence>
<sequence>MVFVGGAVAGLLITDPAMPAIRPTEDVDLVCQAVVLSDYHRVEAALRARGFVPDMRPEAPICRWQVGSVAVDVMPTLEKILGFANRWYPLALETAQAVALSGGRIIRLIAAPVFLATKLEAFDGRGEGDFLFSHDLGDLLAVVDGRDALRDECRISPPELRAYLAERFQGLLAQPAFMDALPGHLPGDAASQERLPDLLAKLNAIAGLQLP</sequence>